<protein>
    <submittedName>
        <fullName evidence="2">Uncharacterized protein</fullName>
    </submittedName>
</protein>
<feature type="region of interest" description="Disordered" evidence="1">
    <location>
        <begin position="93"/>
        <end position="142"/>
    </location>
</feature>
<dbReference type="EMBL" id="OE839496">
    <property type="protein sequence ID" value="CAD7587433.1"/>
    <property type="molecule type" value="Genomic_DNA"/>
</dbReference>
<evidence type="ECO:0000256" key="1">
    <source>
        <dbReference type="SAM" id="MobiDB-lite"/>
    </source>
</evidence>
<name>A0A7R9JQF9_TIMGE</name>
<proteinExistence type="predicted"/>
<reference evidence="2" key="1">
    <citation type="submission" date="2020-11" db="EMBL/GenBank/DDBJ databases">
        <authorList>
            <person name="Tran Van P."/>
        </authorList>
    </citation>
    <scope>NUCLEOTIDE SEQUENCE</scope>
</reference>
<feature type="compositionally biased region" description="Basic and acidic residues" evidence="1">
    <location>
        <begin position="99"/>
        <end position="116"/>
    </location>
</feature>
<sequence length="142" mass="16054">MEENTFAVKSEPENDVEYNLHQDAKLIMETELDMPIKSEVVLKEELLHNQQLEHGTNSISIPSIKEEPDVSIKSEVVLKEEVIDNQQLEYGHVANLPSTKEELDKEERELGKETRELMSTGGGPYKPHNPSCPEVEVVAPPH</sequence>
<dbReference type="AlphaFoldDB" id="A0A7R9JQF9"/>
<accession>A0A7R9JQF9</accession>
<gene>
    <name evidence="2" type="ORF">TGEB3V08_LOCUS1628</name>
</gene>
<organism evidence="2">
    <name type="scientific">Timema genevievae</name>
    <name type="common">Walking stick</name>
    <dbReference type="NCBI Taxonomy" id="629358"/>
    <lineage>
        <taxon>Eukaryota</taxon>
        <taxon>Metazoa</taxon>
        <taxon>Ecdysozoa</taxon>
        <taxon>Arthropoda</taxon>
        <taxon>Hexapoda</taxon>
        <taxon>Insecta</taxon>
        <taxon>Pterygota</taxon>
        <taxon>Neoptera</taxon>
        <taxon>Polyneoptera</taxon>
        <taxon>Phasmatodea</taxon>
        <taxon>Timematodea</taxon>
        <taxon>Timematoidea</taxon>
        <taxon>Timematidae</taxon>
        <taxon>Timema</taxon>
    </lineage>
</organism>
<evidence type="ECO:0000313" key="2">
    <source>
        <dbReference type="EMBL" id="CAD7587433.1"/>
    </source>
</evidence>